<dbReference type="EMBL" id="CAKZ01000033">
    <property type="protein sequence ID" value="CCJ80006.1"/>
    <property type="molecule type" value="Genomic_DNA"/>
</dbReference>
<reference evidence="2" key="1">
    <citation type="journal article" date="2012" name="PLoS ONE">
        <title>Comparative analysis of genome sequences covering the seven cronobacter species.</title>
        <authorList>
            <person name="Joseph S."/>
            <person name="Desai P."/>
            <person name="Ji Y."/>
            <person name="Cummings C.A."/>
            <person name="Shih R."/>
            <person name="Degoricija L."/>
            <person name="Rico A."/>
            <person name="Brzoska P."/>
            <person name="Hamby S.E."/>
            <person name="Masood N."/>
            <person name="Hariri S."/>
            <person name="Sonbol H."/>
            <person name="Chuzhanova N."/>
            <person name="McClelland M."/>
            <person name="Furtado M.R."/>
            <person name="Forsythe S.J."/>
        </authorList>
    </citation>
    <scope>NUCLEOTIDE SEQUENCE [LARGE SCALE GENOMIC DNA]</scope>
    <source>
        <strain evidence="2">1210</strain>
    </source>
</reference>
<protein>
    <submittedName>
        <fullName evidence="1">Uncharacterized protein</fullName>
    </submittedName>
</protein>
<accession>A0ABP1W4Z1</accession>
<comment type="caution">
    <text evidence="1">The sequence shown here is derived from an EMBL/GenBank/DDBJ whole genome shotgun (WGS) entry which is preliminary data.</text>
</comment>
<evidence type="ECO:0000313" key="2">
    <source>
        <dbReference type="Proteomes" id="UP000009342"/>
    </source>
</evidence>
<sequence>MLFINIFNKLINKVICVFFCKCALAEGTAASLDVYQWKAVSSD</sequence>
<keyword evidence="2" id="KW-1185">Reference proteome</keyword>
<name>A0ABP1W4Z1_9ENTR</name>
<proteinExistence type="predicted"/>
<organism evidence="1 2">
    <name type="scientific">Cronobacter dublinensis 1210</name>
    <dbReference type="NCBI Taxonomy" id="1208656"/>
    <lineage>
        <taxon>Bacteria</taxon>
        <taxon>Pseudomonadati</taxon>
        <taxon>Pseudomonadota</taxon>
        <taxon>Gammaproteobacteria</taxon>
        <taxon>Enterobacterales</taxon>
        <taxon>Enterobacteriaceae</taxon>
        <taxon>Cronobacter</taxon>
    </lineage>
</organism>
<evidence type="ECO:0000313" key="1">
    <source>
        <dbReference type="EMBL" id="CCJ80006.1"/>
    </source>
</evidence>
<dbReference type="Proteomes" id="UP000009342">
    <property type="component" value="Unassembled WGS sequence"/>
</dbReference>
<gene>
    <name evidence="1" type="ORF">BN134_715</name>
</gene>